<keyword evidence="3 6" id="KW-0812">Transmembrane</keyword>
<dbReference type="InterPro" id="IPR016174">
    <property type="entry name" value="Di-haem_cyt_TM"/>
</dbReference>
<feature type="transmembrane region" description="Helical" evidence="6">
    <location>
        <begin position="96"/>
        <end position="115"/>
    </location>
</feature>
<comment type="caution">
    <text evidence="8">The sequence shown here is derived from an EMBL/GenBank/DDBJ whole genome shotgun (WGS) entry which is preliminary data.</text>
</comment>
<dbReference type="InterPro" id="IPR011577">
    <property type="entry name" value="Cyt_b561_bac/Ni-Hgenase"/>
</dbReference>
<feature type="domain" description="Cytochrome b561 bacterial/Ni-hydrogenase" evidence="7">
    <location>
        <begin position="5"/>
        <end position="166"/>
    </location>
</feature>
<dbReference type="Gene3D" id="1.20.950.20">
    <property type="entry name" value="Transmembrane di-heme cytochromes, Chain C"/>
    <property type="match status" value="1"/>
</dbReference>
<proteinExistence type="predicted"/>
<evidence type="ECO:0000259" key="7">
    <source>
        <dbReference type="Pfam" id="PF01292"/>
    </source>
</evidence>
<evidence type="ECO:0000256" key="5">
    <source>
        <dbReference type="ARBA" id="ARBA00023136"/>
    </source>
</evidence>
<name>A0ABQ1SG27_9FLAO</name>
<keyword evidence="5 6" id="KW-0472">Membrane</keyword>
<dbReference type="SUPFAM" id="SSF81342">
    <property type="entry name" value="Transmembrane di-heme cytochromes"/>
    <property type="match status" value="1"/>
</dbReference>
<evidence type="ECO:0000256" key="4">
    <source>
        <dbReference type="ARBA" id="ARBA00022989"/>
    </source>
</evidence>
<evidence type="ECO:0000313" key="9">
    <source>
        <dbReference type="Proteomes" id="UP000599179"/>
    </source>
</evidence>
<feature type="transmembrane region" description="Helical" evidence="6">
    <location>
        <begin position="56"/>
        <end position="75"/>
    </location>
</feature>
<evidence type="ECO:0000313" key="8">
    <source>
        <dbReference type="EMBL" id="GGE30762.1"/>
    </source>
</evidence>
<evidence type="ECO:0000256" key="3">
    <source>
        <dbReference type="ARBA" id="ARBA00022692"/>
    </source>
</evidence>
<organism evidence="8 9">
    <name type="scientific">Psychroflexus planctonicus</name>
    <dbReference type="NCBI Taxonomy" id="1526575"/>
    <lineage>
        <taxon>Bacteria</taxon>
        <taxon>Pseudomonadati</taxon>
        <taxon>Bacteroidota</taxon>
        <taxon>Flavobacteriia</taxon>
        <taxon>Flavobacteriales</taxon>
        <taxon>Flavobacteriaceae</taxon>
        <taxon>Psychroflexus</taxon>
    </lineage>
</organism>
<comment type="subcellular location">
    <subcellularLocation>
        <location evidence="1">Cell membrane</location>
        <topology evidence="1">Multi-pass membrane protein</topology>
    </subcellularLocation>
</comment>
<evidence type="ECO:0000256" key="6">
    <source>
        <dbReference type="SAM" id="Phobius"/>
    </source>
</evidence>
<keyword evidence="2" id="KW-1003">Cell membrane</keyword>
<keyword evidence="9" id="KW-1185">Reference proteome</keyword>
<accession>A0ABQ1SG27</accession>
<dbReference type="Proteomes" id="UP000599179">
    <property type="component" value="Unassembled WGS sequence"/>
</dbReference>
<protein>
    <recommendedName>
        <fullName evidence="7">Cytochrome b561 bacterial/Ni-hydrogenase domain-containing protein</fullName>
    </recommendedName>
</protein>
<feature type="transmembrane region" description="Helical" evidence="6">
    <location>
        <begin position="135"/>
        <end position="154"/>
    </location>
</feature>
<gene>
    <name evidence="8" type="ORF">GCM10010832_08980</name>
</gene>
<dbReference type="EMBL" id="BMGM01000003">
    <property type="protein sequence ID" value="GGE30762.1"/>
    <property type="molecule type" value="Genomic_DNA"/>
</dbReference>
<evidence type="ECO:0000256" key="2">
    <source>
        <dbReference type="ARBA" id="ARBA00022475"/>
    </source>
</evidence>
<reference evidence="9" key="1">
    <citation type="journal article" date="2019" name="Int. J. Syst. Evol. Microbiol.">
        <title>The Global Catalogue of Microorganisms (GCM) 10K type strain sequencing project: providing services to taxonomists for standard genome sequencing and annotation.</title>
        <authorList>
            <consortium name="The Broad Institute Genomics Platform"/>
            <consortium name="The Broad Institute Genome Sequencing Center for Infectious Disease"/>
            <person name="Wu L."/>
            <person name="Ma J."/>
        </authorList>
    </citation>
    <scope>NUCLEOTIDE SEQUENCE [LARGE SCALE GENOMIC DNA]</scope>
    <source>
        <strain evidence="9">CGMCC 1.12931</strain>
    </source>
</reference>
<sequence length="170" mass="19778">MLLLITILLRLTWMEKEHMAGIINTYLTTNEVSLTQDQLIVLAKQIRQPMWQWHVYLGYVLVGLFSIRFALPFWGEMKIQNPLNKTLTTKEKFQRWVYIFFYFCVLTSLVTGLLIEFGSKTIKKPMEEIHELSIYYLLSFIILHLAGVAIAEFTTQKGIISKIISGGNEK</sequence>
<dbReference type="Pfam" id="PF01292">
    <property type="entry name" value="Ni_hydr_CYTB"/>
    <property type="match status" value="1"/>
</dbReference>
<evidence type="ECO:0000256" key="1">
    <source>
        <dbReference type="ARBA" id="ARBA00004651"/>
    </source>
</evidence>
<keyword evidence="4 6" id="KW-1133">Transmembrane helix</keyword>